<comment type="caution">
    <text evidence="4">The sequence shown here is derived from an EMBL/GenBank/DDBJ whole genome shotgun (WGS) entry which is preliminary data.</text>
</comment>
<feature type="domain" description="Beta-glucuronidase C-terminal" evidence="3">
    <location>
        <begin position="423"/>
        <end position="551"/>
    </location>
</feature>
<proteinExistence type="predicted"/>
<evidence type="ECO:0000259" key="3">
    <source>
        <dbReference type="Pfam" id="PF16862"/>
    </source>
</evidence>
<dbReference type="AlphaFoldDB" id="A0AAW0RC18"/>
<sequence length="554" mass="59939">MRQSFTVLTVAALLGGSSSVDALPSGGSHQQHHKRAAHTQTLQVPGTKPTDAAAVPADFLGLNIESAFLNNYANTFSQNLVSSLASRMAAPPIVRVGGTSGDEFVFDPAQPESQIKVCVEGECPNGSAASYKIGPAFFEGYKAFPDARITIQAPQGPRVNGTLVREFVRRAWDARAAAGLDPRTNVEAIALGNEVEFYDHDVQKYVKDALELEDIIIKELELEGNERRIFEGVNSAKQNIYDTVNALEAGLNKNNLTKWTAEHEYQIFNPQPWNDATMQKLMLSHKSITDKFDKHYLHSLRASHAEGIPYAISETAAVLASPNNHFVSGFGFALWVVDYSLALAARGVGRVNHMAGRPVANHVLWVPDATGEPHNPGPQARAPLRGGHLRGRLLEACYWRGSRGGSLLHEIDLDREAHPYLSAYAVYGGNNKLQRMALVNMRLYNGTAAAAGGSGKKRTSETFRFPVGDAEVKEVKVRRLRADLGAAAMGFDFGGAGHNVTWAGEQWSKSVDDGKGHFPHGGSGTKEEEVQTVKVEDGIAAVEVPDSEAVIVSI</sequence>
<dbReference type="Proteomes" id="UP001392437">
    <property type="component" value="Unassembled WGS sequence"/>
</dbReference>
<dbReference type="GO" id="GO:0016787">
    <property type="term" value="F:hydrolase activity"/>
    <property type="evidence" value="ECO:0007669"/>
    <property type="project" value="UniProtKB-KW"/>
</dbReference>
<dbReference type="EMBL" id="JAQQWP010000001">
    <property type="protein sequence ID" value="KAK8132358.1"/>
    <property type="molecule type" value="Genomic_DNA"/>
</dbReference>
<feature type="chain" id="PRO_5043384935" evidence="2">
    <location>
        <begin position="23"/>
        <end position="554"/>
    </location>
</feature>
<accession>A0AAW0RC18</accession>
<dbReference type="InterPro" id="IPR031728">
    <property type="entry name" value="GlcAase_C"/>
</dbReference>
<feature type="region of interest" description="Disordered" evidence="1">
    <location>
        <begin position="22"/>
        <end position="48"/>
    </location>
</feature>
<dbReference type="PANTHER" id="PTHR36183:SF2">
    <property type="entry name" value="BETA-GLUCURONIDASE C-TERMINAL DOMAIN-CONTAINING PROTEIN"/>
    <property type="match status" value="1"/>
</dbReference>
<dbReference type="InterPro" id="IPR052974">
    <property type="entry name" value="GH79_Enzymes"/>
</dbReference>
<gene>
    <name evidence="4" type="ORF">PG999_000531</name>
</gene>
<keyword evidence="2" id="KW-0732">Signal</keyword>
<evidence type="ECO:0000256" key="2">
    <source>
        <dbReference type="SAM" id="SignalP"/>
    </source>
</evidence>
<reference evidence="4 5" key="1">
    <citation type="submission" date="2023-01" db="EMBL/GenBank/DDBJ databases">
        <title>Analysis of 21 Apiospora genomes using comparative genomics revels a genus with tremendous synthesis potential of carbohydrate active enzymes and secondary metabolites.</title>
        <authorList>
            <person name="Sorensen T."/>
        </authorList>
    </citation>
    <scope>NUCLEOTIDE SEQUENCE [LARGE SCALE GENOMIC DNA]</scope>
    <source>
        <strain evidence="4 5">CBS 117206</strain>
    </source>
</reference>
<protein>
    <submittedName>
        <fullName evidence="4">Glycoside hydrolase family 79 protein</fullName>
    </submittedName>
</protein>
<evidence type="ECO:0000313" key="5">
    <source>
        <dbReference type="Proteomes" id="UP001392437"/>
    </source>
</evidence>
<dbReference type="PANTHER" id="PTHR36183">
    <property type="entry name" value="BETA-GLUCURONIDASE"/>
    <property type="match status" value="1"/>
</dbReference>
<feature type="signal peptide" evidence="2">
    <location>
        <begin position="1"/>
        <end position="22"/>
    </location>
</feature>
<keyword evidence="5" id="KW-1185">Reference proteome</keyword>
<evidence type="ECO:0000256" key="1">
    <source>
        <dbReference type="SAM" id="MobiDB-lite"/>
    </source>
</evidence>
<dbReference type="Gene3D" id="3.20.20.80">
    <property type="entry name" value="Glycosidases"/>
    <property type="match status" value="1"/>
</dbReference>
<organism evidence="4 5">
    <name type="scientific">Apiospora kogelbergensis</name>
    <dbReference type="NCBI Taxonomy" id="1337665"/>
    <lineage>
        <taxon>Eukaryota</taxon>
        <taxon>Fungi</taxon>
        <taxon>Dikarya</taxon>
        <taxon>Ascomycota</taxon>
        <taxon>Pezizomycotina</taxon>
        <taxon>Sordariomycetes</taxon>
        <taxon>Xylariomycetidae</taxon>
        <taxon>Amphisphaeriales</taxon>
        <taxon>Apiosporaceae</taxon>
        <taxon>Apiospora</taxon>
    </lineage>
</organism>
<evidence type="ECO:0000313" key="4">
    <source>
        <dbReference type="EMBL" id="KAK8132358.1"/>
    </source>
</evidence>
<dbReference type="Pfam" id="PF16862">
    <property type="entry name" value="Glyco_hydro_79C"/>
    <property type="match status" value="1"/>
</dbReference>
<keyword evidence="4" id="KW-0378">Hydrolase</keyword>
<name>A0AAW0RC18_9PEZI</name>